<evidence type="ECO:0000256" key="3">
    <source>
        <dbReference type="ARBA" id="ARBA00023172"/>
    </source>
</evidence>
<reference evidence="8 9" key="1">
    <citation type="submission" date="2020-03" db="EMBL/GenBank/DDBJ databases">
        <title>Hydrogenophaga sp. nov. isolated from cyanobacterial mat.</title>
        <authorList>
            <person name="Thorat V."/>
            <person name="Kirdat K."/>
            <person name="Tiwarekar B."/>
            <person name="Costa E.D."/>
            <person name="Yadav A."/>
        </authorList>
    </citation>
    <scope>NUCLEOTIDE SEQUENCE [LARGE SCALE GENOMIC DNA]</scope>
    <source>
        <strain evidence="8 9">BA0156</strain>
    </source>
</reference>
<dbReference type="GO" id="GO:0006310">
    <property type="term" value="P:DNA recombination"/>
    <property type="evidence" value="ECO:0007669"/>
    <property type="project" value="UniProtKB-KW"/>
</dbReference>
<evidence type="ECO:0000313" key="8">
    <source>
        <dbReference type="EMBL" id="QIM53204.1"/>
    </source>
</evidence>
<dbReference type="InterPro" id="IPR011010">
    <property type="entry name" value="DNA_brk_join_enz"/>
</dbReference>
<dbReference type="InterPro" id="IPR022000">
    <property type="entry name" value="Min27-like_integrase_DNA_bind"/>
</dbReference>
<dbReference type="CDD" id="cd01189">
    <property type="entry name" value="INT_ICEBs1_C_like"/>
    <property type="match status" value="1"/>
</dbReference>
<organism evidence="8 9">
    <name type="scientific">Hydrogenophaga crocea</name>
    <dbReference type="NCBI Taxonomy" id="2716225"/>
    <lineage>
        <taxon>Bacteria</taxon>
        <taxon>Pseudomonadati</taxon>
        <taxon>Pseudomonadota</taxon>
        <taxon>Betaproteobacteria</taxon>
        <taxon>Burkholderiales</taxon>
        <taxon>Comamonadaceae</taxon>
        <taxon>Hydrogenophaga</taxon>
    </lineage>
</organism>
<dbReference type="PROSITE" id="PS51898">
    <property type="entry name" value="TYR_RECOMBINASE"/>
    <property type="match status" value="1"/>
</dbReference>
<name>A0A6G8IJ27_9BURK</name>
<evidence type="ECO:0000259" key="6">
    <source>
        <dbReference type="PROSITE" id="PS51898"/>
    </source>
</evidence>
<protein>
    <submittedName>
        <fullName evidence="8">DUF3596 domain-containing protein</fullName>
    </submittedName>
</protein>
<dbReference type="InterPro" id="IPR010998">
    <property type="entry name" value="Integrase_recombinase_N"/>
</dbReference>
<dbReference type="Gene3D" id="1.10.150.130">
    <property type="match status" value="1"/>
</dbReference>
<dbReference type="PROSITE" id="PS51900">
    <property type="entry name" value="CB"/>
    <property type="match status" value="1"/>
</dbReference>
<sequence>MAKVVARKETGKLVIDFTYKGVRCREQTALDDTPRNRKMVQAVVDRLLAAIKKGTFVYGEFFPGSANAARLTERQSVDAEPVTEVNDVPVGPTFKTFTDQWLQEHSIEWRRSHIRSLLSTIEGRLYPTFAEKVVSSITKSDVLAFRAALAKEPGRAGKAGLSAKRINEIMGTLKQILEEAADRFDFTSPALNVKRLRVRKSDVQPFSLAEVQIILATVRADYRDYLQVRFLTGMRTGEVNGLKWKYIDFESRLILVRETHVLGEDDYTKTDGSQRDIKMSQPVFEALLRQREITFGNSDYVFCNLLGEPLDNTNFTKRIWYPLLRHLGYELRRPYQMRHTAATLWLASGEAPEFVARQLGHTSTEMLFRTYSRYVPNMTRQDGSAMERLLANQFANGPLVKYEPDDVSPAPKRLAAPKEPIQAQTVVPRRTSPDLYVPASQASAMPVPKPRGTVGAKLIGVTQVPTTTPADTGSAAGRSNGPREANAQPPPADGGLRPQWPMRMAMSFACAGAVSSFRPQAALTH</sequence>
<evidence type="ECO:0000259" key="7">
    <source>
        <dbReference type="PROSITE" id="PS51900"/>
    </source>
</evidence>
<dbReference type="Pfam" id="PF12167">
    <property type="entry name" value="Arm-DNA-bind_2"/>
    <property type="match status" value="1"/>
</dbReference>
<dbReference type="KEGG" id="hcz:G9Q37_14105"/>
<dbReference type="PANTHER" id="PTHR30349:SF36">
    <property type="entry name" value="PROPHAGE INTEGRASE INTR-RELATED"/>
    <property type="match status" value="1"/>
</dbReference>
<evidence type="ECO:0000256" key="4">
    <source>
        <dbReference type="PROSITE-ProRule" id="PRU01248"/>
    </source>
</evidence>
<proteinExistence type="predicted"/>
<evidence type="ECO:0000256" key="2">
    <source>
        <dbReference type="ARBA" id="ARBA00023125"/>
    </source>
</evidence>
<accession>A0A6G8IJ27</accession>
<dbReference type="InterPro" id="IPR044068">
    <property type="entry name" value="CB"/>
</dbReference>
<dbReference type="InterPro" id="IPR013762">
    <property type="entry name" value="Integrase-like_cat_sf"/>
</dbReference>
<keyword evidence="2 4" id="KW-0238">DNA-binding</keyword>
<dbReference type="EMBL" id="CP049989">
    <property type="protein sequence ID" value="QIM53204.1"/>
    <property type="molecule type" value="Genomic_DNA"/>
</dbReference>
<feature type="domain" description="Tyr recombinase" evidence="6">
    <location>
        <begin position="201"/>
        <end position="386"/>
    </location>
</feature>
<evidence type="ECO:0000313" key="9">
    <source>
        <dbReference type="Proteomes" id="UP000503162"/>
    </source>
</evidence>
<dbReference type="InterPro" id="IPR050090">
    <property type="entry name" value="Tyrosine_recombinase_XerCD"/>
</dbReference>
<evidence type="ECO:0000256" key="5">
    <source>
        <dbReference type="SAM" id="MobiDB-lite"/>
    </source>
</evidence>
<dbReference type="Proteomes" id="UP000503162">
    <property type="component" value="Chromosome"/>
</dbReference>
<dbReference type="SUPFAM" id="SSF56349">
    <property type="entry name" value="DNA breaking-rejoining enzymes"/>
    <property type="match status" value="1"/>
</dbReference>
<keyword evidence="9" id="KW-1185">Reference proteome</keyword>
<gene>
    <name evidence="8" type="ORF">G9Q37_14105</name>
</gene>
<keyword evidence="1" id="KW-0229">DNA integration</keyword>
<feature type="domain" description="Core-binding (CB)" evidence="7">
    <location>
        <begin position="92"/>
        <end position="181"/>
    </location>
</feature>
<evidence type="ECO:0000256" key="1">
    <source>
        <dbReference type="ARBA" id="ARBA00022908"/>
    </source>
</evidence>
<dbReference type="Gene3D" id="1.10.443.10">
    <property type="entry name" value="Intergrase catalytic core"/>
    <property type="match status" value="1"/>
</dbReference>
<dbReference type="GO" id="GO:0015074">
    <property type="term" value="P:DNA integration"/>
    <property type="evidence" value="ECO:0007669"/>
    <property type="project" value="UniProtKB-KW"/>
</dbReference>
<dbReference type="RefSeq" id="WP_166228047.1">
    <property type="nucleotide sequence ID" value="NZ_CP049989.1"/>
</dbReference>
<feature type="region of interest" description="Disordered" evidence="5">
    <location>
        <begin position="462"/>
        <end position="499"/>
    </location>
</feature>
<dbReference type="PANTHER" id="PTHR30349">
    <property type="entry name" value="PHAGE INTEGRASE-RELATED"/>
    <property type="match status" value="1"/>
</dbReference>
<dbReference type="GO" id="GO:0003677">
    <property type="term" value="F:DNA binding"/>
    <property type="evidence" value="ECO:0007669"/>
    <property type="project" value="UniProtKB-UniRule"/>
</dbReference>
<dbReference type="InterPro" id="IPR002104">
    <property type="entry name" value="Integrase_catalytic"/>
</dbReference>
<keyword evidence="3" id="KW-0233">DNA recombination</keyword>
<dbReference type="AlphaFoldDB" id="A0A6G8IJ27"/>
<dbReference type="Pfam" id="PF00589">
    <property type="entry name" value="Phage_integrase"/>
    <property type="match status" value="1"/>
</dbReference>